<feature type="transmembrane region" description="Helical" evidence="1">
    <location>
        <begin position="30"/>
        <end position="49"/>
    </location>
</feature>
<evidence type="ECO:0000259" key="2">
    <source>
        <dbReference type="Pfam" id="PF26604"/>
    </source>
</evidence>
<gene>
    <name evidence="3" type="ORF">EEJ31_12595</name>
</gene>
<dbReference type="Pfam" id="PF26604">
    <property type="entry name" value="CBU_0592"/>
    <property type="match status" value="1"/>
</dbReference>
<feature type="transmembrane region" description="Helical" evidence="1">
    <location>
        <begin position="56"/>
        <end position="74"/>
    </location>
</feature>
<comment type="caution">
    <text evidence="3">The sequence shown here is derived from an EMBL/GenBank/DDBJ whole genome shotgun (WGS) entry which is preliminary data.</text>
</comment>
<accession>A0A3M8KUQ6</accession>
<evidence type="ECO:0000256" key="1">
    <source>
        <dbReference type="SAM" id="Phobius"/>
    </source>
</evidence>
<dbReference type="NCBIfam" id="NF047864">
    <property type="entry name" value="CBU_0592_membra"/>
    <property type="match status" value="1"/>
</dbReference>
<name>A0A3M8KUQ6_9MICO</name>
<keyword evidence="1" id="KW-1133">Transmembrane helix</keyword>
<dbReference type="EMBL" id="RDSR01000025">
    <property type="protein sequence ID" value="RNE57021.1"/>
    <property type="molecule type" value="Genomic_DNA"/>
</dbReference>
<keyword evidence="1" id="KW-0812">Transmembrane</keyword>
<organism evidence="3 4">
    <name type="scientific">Cryobacterium tepidiphilum</name>
    <dbReference type="NCBI Taxonomy" id="2486026"/>
    <lineage>
        <taxon>Bacteria</taxon>
        <taxon>Bacillati</taxon>
        <taxon>Actinomycetota</taxon>
        <taxon>Actinomycetes</taxon>
        <taxon>Micrococcales</taxon>
        <taxon>Microbacteriaceae</taxon>
        <taxon>Cryobacterium</taxon>
    </lineage>
</organism>
<dbReference type="RefSeq" id="WP_123046669.1">
    <property type="nucleotide sequence ID" value="NZ_RDSR01000025.1"/>
</dbReference>
<keyword evidence="1" id="KW-0472">Membrane</keyword>
<evidence type="ECO:0000313" key="3">
    <source>
        <dbReference type="EMBL" id="RNE57021.1"/>
    </source>
</evidence>
<proteinExistence type="predicted"/>
<protein>
    <recommendedName>
        <fullName evidence="2">CBU-0592-like domain-containing protein</fullName>
    </recommendedName>
</protein>
<dbReference type="Proteomes" id="UP000279859">
    <property type="component" value="Unassembled WGS sequence"/>
</dbReference>
<dbReference type="InterPro" id="IPR058058">
    <property type="entry name" value="CBU_0592-like"/>
</dbReference>
<dbReference type="OrthoDB" id="73992at2"/>
<sequence>MSQLVQIIGSLLVLAGFALAQWGYLNQKALSYLVLNTVGSAILAINALLEAQWGFLLLEGVWAIVSAISLVGVLRGGRRELREPSASA</sequence>
<dbReference type="AlphaFoldDB" id="A0A3M8KUQ6"/>
<feature type="domain" description="CBU-0592-like" evidence="2">
    <location>
        <begin position="3"/>
        <end position="75"/>
    </location>
</feature>
<keyword evidence="4" id="KW-1185">Reference proteome</keyword>
<evidence type="ECO:0000313" key="4">
    <source>
        <dbReference type="Proteomes" id="UP000279859"/>
    </source>
</evidence>
<reference evidence="3 4" key="1">
    <citation type="submission" date="2018-11" db="EMBL/GenBank/DDBJ databases">
        <title>Cryobacterium sp. nov., isolated from rhizosphere soil of lettuce.</title>
        <authorList>
            <person name="Wang Y."/>
        </authorList>
    </citation>
    <scope>NUCLEOTIDE SEQUENCE [LARGE SCALE GENOMIC DNA]</scope>
    <source>
        <strain evidence="3 4">NEAU-85</strain>
    </source>
</reference>